<dbReference type="Proteomes" id="UP000001693">
    <property type="component" value="Chromosome"/>
</dbReference>
<evidence type="ECO:0000313" key="2">
    <source>
        <dbReference type="EMBL" id="ACB34399.1"/>
    </source>
</evidence>
<dbReference type="HOGENOM" id="CLU_1208593_0_0_4"/>
<dbReference type="KEGG" id="lch:Lcho_2132"/>
<protein>
    <submittedName>
        <fullName evidence="2">Uncharacterized protein</fullName>
    </submittedName>
</protein>
<accession>B1Y2Q7</accession>
<name>B1Y2Q7_LEPCP</name>
<evidence type="ECO:0000256" key="1">
    <source>
        <dbReference type="SAM" id="MobiDB-lite"/>
    </source>
</evidence>
<dbReference type="RefSeq" id="WP_012347159.1">
    <property type="nucleotide sequence ID" value="NC_010524.1"/>
</dbReference>
<keyword evidence="3" id="KW-1185">Reference proteome</keyword>
<dbReference type="OrthoDB" id="1246943at2"/>
<gene>
    <name evidence="2" type="ordered locus">Lcho_2132</name>
</gene>
<dbReference type="STRING" id="395495.Lcho_2132"/>
<sequence length="229" mass="24828">MLPFVHARLARYRGLIEASNLLAGRALRQELQLAESVVAHLHHCAQAYQSLGQSAVESRMLNLALDIHAARHVSARRAAQDGGPRPRELERAAVVAAIQASAAQLQADLQHDRQLIATAREMLSPITLAALQKQLLRPRRGRIGHAVADAQALWRSVAADDDLRLPCQRVGMAVSVYDVQLILQELLEALDAARPQRPTTGRREAIDAGQAESGSARRRPAADAGDEPG</sequence>
<reference evidence="2 3" key="1">
    <citation type="submission" date="2008-03" db="EMBL/GenBank/DDBJ databases">
        <title>Complete sequence of Leptothrix cholodnii SP-6.</title>
        <authorList>
            <consortium name="US DOE Joint Genome Institute"/>
            <person name="Copeland A."/>
            <person name="Lucas S."/>
            <person name="Lapidus A."/>
            <person name="Glavina del Rio T."/>
            <person name="Dalin E."/>
            <person name="Tice H."/>
            <person name="Bruce D."/>
            <person name="Goodwin L."/>
            <person name="Pitluck S."/>
            <person name="Chertkov O."/>
            <person name="Brettin T."/>
            <person name="Detter J.C."/>
            <person name="Han C."/>
            <person name="Kuske C.R."/>
            <person name="Schmutz J."/>
            <person name="Larimer F."/>
            <person name="Land M."/>
            <person name="Hauser L."/>
            <person name="Kyrpides N."/>
            <person name="Lykidis A."/>
            <person name="Emerson D."/>
            <person name="Richardson P."/>
        </authorList>
    </citation>
    <scope>NUCLEOTIDE SEQUENCE [LARGE SCALE GENOMIC DNA]</scope>
    <source>
        <strain evidence="3">ATCC 51168 / LMG 8142 / SP-6</strain>
    </source>
</reference>
<evidence type="ECO:0000313" key="3">
    <source>
        <dbReference type="Proteomes" id="UP000001693"/>
    </source>
</evidence>
<feature type="region of interest" description="Disordered" evidence="1">
    <location>
        <begin position="194"/>
        <end position="229"/>
    </location>
</feature>
<proteinExistence type="predicted"/>
<organism evidence="2 3">
    <name type="scientific">Leptothrix cholodnii (strain ATCC 51168 / LMG 8142 / SP-6)</name>
    <name type="common">Leptothrix discophora (strain SP-6)</name>
    <dbReference type="NCBI Taxonomy" id="395495"/>
    <lineage>
        <taxon>Bacteria</taxon>
        <taxon>Pseudomonadati</taxon>
        <taxon>Pseudomonadota</taxon>
        <taxon>Betaproteobacteria</taxon>
        <taxon>Burkholderiales</taxon>
        <taxon>Sphaerotilaceae</taxon>
        <taxon>Leptothrix</taxon>
    </lineage>
</organism>
<dbReference type="AlphaFoldDB" id="B1Y2Q7"/>
<dbReference type="EMBL" id="CP001013">
    <property type="protein sequence ID" value="ACB34399.1"/>
    <property type="molecule type" value="Genomic_DNA"/>
</dbReference>